<evidence type="ECO:0000313" key="7">
    <source>
        <dbReference type="Proteomes" id="UP000238308"/>
    </source>
</evidence>
<dbReference type="Pfam" id="PF00271">
    <property type="entry name" value="Helicase_C"/>
    <property type="match status" value="1"/>
</dbReference>
<dbReference type="InterPro" id="IPR014001">
    <property type="entry name" value="Helicase_ATP-bd"/>
</dbReference>
<evidence type="ECO:0000259" key="4">
    <source>
        <dbReference type="PROSITE" id="PS51192"/>
    </source>
</evidence>
<organism evidence="6 7">
    <name type="scientific">Jezberella montanilacus</name>
    <dbReference type="NCBI Taxonomy" id="323426"/>
    <lineage>
        <taxon>Bacteria</taxon>
        <taxon>Pseudomonadati</taxon>
        <taxon>Pseudomonadota</taxon>
        <taxon>Betaproteobacteria</taxon>
        <taxon>Burkholderiales</taxon>
        <taxon>Alcaligenaceae</taxon>
        <taxon>Jezberella</taxon>
    </lineage>
</organism>
<dbReference type="GO" id="GO:0006289">
    <property type="term" value="P:nucleotide-excision repair"/>
    <property type="evidence" value="ECO:0007669"/>
    <property type="project" value="TreeGrafter"/>
</dbReference>
<gene>
    <name evidence="6" type="ORF">BCM14_0301</name>
</gene>
<dbReference type="RefSeq" id="WP_106226233.1">
    <property type="nucleotide sequence ID" value="NZ_PVTV01000005.1"/>
</dbReference>
<dbReference type="Pfam" id="PF09369">
    <property type="entry name" value="MZB"/>
    <property type="match status" value="1"/>
</dbReference>
<feature type="region of interest" description="Disordered" evidence="3">
    <location>
        <begin position="205"/>
        <end position="224"/>
    </location>
</feature>
<dbReference type="PROSITE" id="PS51192">
    <property type="entry name" value="HELICASE_ATP_BIND_1"/>
    <property type="match status" value="1"/>
</dbReference>
<evidence type="ECO:0000313" key="6">
    <source>
        <dbReference type="EMBL" id="PRZ00164.1"/>
    </source>
</evidence>
<protein>
    <submittedName>
        <fullName evidence="6">Uncharacterized protein DUF1998</fullName>
    </submittedName>
</protein>
<feature type="compositionally biased region" description="Basic and acidic residues" evidence="3">
    <location>
        <begin position="205"/>
        <end position="223"/>
    </location>
</feature>
<dbReference type="Pfam" id="PF00270">
    <property type="entry name" value="DEAD"/>
    <property type="match status" value="1"/>
</dbReference>
<accession>A0A2T0XMK4</accession>
<evidence type="ECO:0000259" key="5">
    <source>
        <dbReference type="PROSITE" id="PS51194"/>
    </source>
</evidence>
<dbReference type="PANTHER" id="PTHR47957:SF3">
    <property type="entry name" value="ATP-DEPENDENT HELICASE HRQ1"/>
    <property type="match status" value="1"/>
</dbReference>
<comment type="caution">
    <text evidence="6">The sequence shown here is derived from an EMBL/GenBank/DDBJ whole genome shotgun (WGS) entry which is preliminary data.</text>
</comment>
<dbReference type="SUPFAM" id="SSF52540">
    <property type="entry name" value="P-loop containing nucleoside triphosphate hydrolases"/>
    <property type="match status" value="1"/>
</dbReference>
<dbReference type="PANTHER" id="PTHR47957">
    <property type="entry name" value="ATP-DEPENDENT HELICASE HRQ1"/>
    <property type="match status" value="1"/>
</dbReference>
<keyword evidence="7" id="KW-1185">Reference proteome</keyword>
<dbReference type="Gene3D" id="3.40.50.300">
    <property type="entry name" value="P-loop containing nucleotide triphosphate hydrolases"/>
    <property type="match status" value="2"/>
</dbReference>
<dbReference type="GO" id="GO:0043138">
    <property type="term" value="F:3'-5' DNA helicase activity"/>
    <property type="evidence" value="ECO:0007669"/>
    <property type="project" value="TreeGrafter"/>
</dbReference>
<dbReference type="EMBL" id="PVTV01000005">
    <property type="protein sequence ID" value="PRZ00164.1"/>
    <property type="molecule type" value="Genomic_DNA"/>
</dbReference>
<dbReference type="InterPro" id="IPR018973">
    <property type="entry name" value="MZB"/>
</dbReference>
<dbReference type="SMART" id="SM00490">
    <property type="entry name" value="HELICc"/>
    <property type="match status" value="1"/>
</dbReference>
<dbReference type="GO" id="GO:0036297">
    <property type="term" value="P:interstrand cross-link repair"/>
    <property type="evidence" value="ECO:0007669"/>
    <property type="project" value="TreeGrafter"/>
</dbReference>
<dbReference type="GO" id="GO:0003676">
    <property type="term" value="F:nucleic acid binding"/>
    <property type="evidence" value="ECO:0007669"/>
    <property type="project" value="InterPro"/>
</dbReference>
<feature type="domain" description="Helicase ATP-binding" evidence="4">
    <location>
        <begin position="114"/>
        <end position="318"/>
    </location>
</feature>
<dbReference type="PROSITE" id="PS51194">
    <property type="entry name" value="HELICASE_CTER"/>
    <property type="match status" value="1"/>
</dbReference>
<feature type="domain" description="Helicase C-terminal" evidence="5">
    <location>
        <begin position="1007"/>
        <end position="1160"/>
    </location>
</feature>
<keyword evidence="1" id="KW-0547">Nucleotide-binding</keyword>
<evidence type="ECO:0000256" key="2">
    <source>
        <dbReference type="ARBA" id="ARBA00022840"/>
    </source>
</evidence>
<dbReference type="OrthoDB" id="9815222at2"/>
<dbReference type="InterPro" id="IPR011545">
    <property type="entry name" value="DEAD/DEAH_box_helicase_dom"/>
</dbReference>
<dbReference type="InterPro" id="IPR001650">
    <property type="entry name" value="Helicase_C-like"/>
</dbReference>
<name>A0A2T0XMK4_9BURK</name>
<keyword evidence="2" id="KW-0067">ATP-binding</keyword>
<sequence length="2093" mass="232792">MKTTYFSALLPELSTRAARSTIGVLGFSNAPLRKHLLDVFSRGYGQPGCFLGDPVFEATFGWKLADETMGELSGKLLHPEVVRSMDKPWGASSKDYEFLKSSKPYKHQIASWKALLSPGYQSVVITSGTGSGKTECFMVPVLSSIAEAKESKPNQSGIKAIFLYPLNALIQSQRERLRAWMGPMNGDIRFCLYNGMTPEEAKGEKYREAPHEVHDRTTLRDDPPSILVTNPTMLEYMLVRAQDAPILDKSKGQLEWIVLDEAHNYIGSQAAELALLLRRVLHAFGTSAEKVHFVATSATIGSNDETSRNQLQQFLARLAGVSPDRVTVIQGERQYPEISTKIDHASAKPFTELLSLGSDPEGTYQRLSADPIARKIRSLFLPSESGSNFQPLSAIRRSIDGTDVQALQWLDLLTAALKGTGRFALPFLPLRLHAFHNTMNGLWACVNPACTEKNATELEDSEWKFGIVYMDDVRKCPCGAPVFPLVSCNDCNETFLSAEIVSAGNVPKLVSPITEDLDEFILDRDQEEGSEEGTEGDSSEKKPLQQLRTSVLLVNGSDRGAAIFLNAHNNEFQTQVAESLLELRVQDSIIEDGIPVLKCPGCNGFSSYQTQFRKALLGAPFQLGNIIPTLLEFCPDGEVPLDMPRRGRRMITFTDSRQGTARIAAKLQQDAERNALRASVYKKLVSQTAGAVDGRDKLAKEIEKLSKLELAAEGPIRDYLSTQIGELKLKLASASQGTPVPYNDMVDWLARQSTDIGRWIYNSYLESDANFGTGKGKEDLVKILVCREFGRRPKRQNSLETMGLVSVQYPKLAQVVLLRPSVQSAGFSLPEWRDFLKILLDFYVRSRFAINLPQGWERWGGVKGPAKKILPPKSLESSKRLLKWPKVQPHNNQNMAVRLLAYVLNVDPLTEHGRDRIDSLLLAAWDDLAMASNLLQVSDQGRFLDLTDISFQTITKGWICPVTRRVLDVTLRGITPYLPAKQLHEGVAKCKPLEIPVCDVIAQDFATEDDRIEAARQWVDAHPSLSDARIEGVWSNLNERVIEGAGYFRSVEHSAQQTGSRLELYESQFKQGLINLMSCSTTMEMGVDIGGINTVAMNNVPPHPANYLQRAGRAGRRGETRSVALTVCKNNPHDQNVFRNTTWPFTTRLKTPGISLDSPLLVQRHINSMLLATFLRTQTKDGKLMQLTLDWWMFPRGESRQERFTAWCECYDPLKHGDVQMGITDMTRRTVFEGRSIPTLVANTGTTFKDHARDWMSEYEAIKTQIESLIKRSEEDKVPMKALEIQMSRVKGEYLLREMATSGVLPGYGFPTDITTFETLNKDSREIQQSKDKLLQGREDNRFQRRELPSRDTVTALREYAPGASVVIDGLVYESAGITLNWHAPASLDAVNEIQNIRRAWRCGHCGSSGTFIRKLDSCPDCGYSLTLNAIQPLEYLEPAGFSVDLFAQTHNDITLQEYVPVEDPWITAHGAWMPLVNPNLGRFRSTPSGSVFNHSSGTNRSGYALCLECGRSAPMGNPGDPNHGLPRVFQHPHKRLRGRQGGNDWVCGGSESEFKIKKGISFGREYTTDVLELSLCSLDGTPLTDGTAAYTLAVALRRAIAESLGIEETELGCESKMIRDDFGRKTRTIQIFDIRSAGYSSLVAPDLPHLLRAARSNLECASNCEGACQSCLLNFDTRYHSDELDRNAALNFMTQEWIDSLSLAPDEQLFGIATQAEYQPLNEAITRELNRGNARRLYVYLQGDLQEWDLPGSSLRRLLHRLSAIDAVSLTLVSDSKSLDQLSQPNASILEGLQSLGDISLHQGNSPKALHAGICLATLERTDGTYVSWATKDQLCSLPTQYWGDQGSAMLVVAPTSRPNILSERVELPAFGTSSNALVKVFPILSEVDGNGSGFGVRLWRLLSNDALSSTLPTGKAVQSIYYEDRYIATPLASALLIDVISAIKAHYEQEDGWGAVDIKITTAPVDETKQFRYRNNWNSDWESSKIRDEAMSAAFDYSGMSAKVLSIDKRNLIHGRRLTVRFKDGCELVAWFDQGFSYWGVARSIIRTPLAMFSMNREIGEIGAALAEIRVSIEGHELPTQVFLDMQKLKG</sequence>
<dbReference type="InterPro" id="IPR027417">
    <property type="entry name" value="P-loop_NTPase"/>
</dbReference>
<evidence type="ECO:0000256" key="1">
    <source>
        <dbReference type="ARBA" id="ARBA00022741"/>
    </source>
</evidence>
<proteinExistence type="predicted"/>
<reference evidence="6 7" key="1">
    <citation type="submission" date="2018-03" db="EMBL/GenBank/DDBJ databases">
        <title>Genomic Encyclopedia of Type Strains, Phase III (KMG-III): the genomes of soil and plant-associated and newly described type strains.</title>
        <authorList>
            <person name="Whitman W."/>
        </authorList>
    </citation>
    <scope>NUCLEOTIDE SEQUENCE [LARGE SCALE GENOMIC DNA]</scope>
    <source>
        <strain evidence="6 7">MWH-P2sevCIIIb</strain>
    </source>
</reference>
<dbReference type="Proteomes" id="UP000238308">
    <property type="component" value="Unassembled WGS sequence"/>
</dbReference>
<evidence type="ECO:0000256" key="3">
    <source>
        <dbReference type="SAM" id="MobiDB-lite"/>
    </source>
</evidence>
<dbReference type="SMART" id="SM00487">
    <property type="entry name" value="DEXDc"/>
    <property type="match status" value="1"/>
</dbReference>
<dbReference type="GO" id="GO:0005524">
    <property type="term" value="F:ATP binding"/>
    <property type="evidence" value="ECO:0007669"/>
    <property type="project" value="UniProtKB-KW"/>
</dbReference>